<dbReference type="EMBL" id="CP029554">
    <property type="protein sequence ID" value="AXE33281.1"/>
    <property type="molecule type" value="Genomic_DNA"/>
</dbReference>
<accession>A0A344UDD3</accession>
<gene>
    <name evidence="2" type="ORF">DK843_02490</name>
</gene>
<reference evidence="2 3" key="1">
    <citation type="submission" date="2018-05" db="EMBL/GenBank/DDBJ databases">
        <title>Genome sequencing, assembly and analysis of the novel insecticidal bacterium, Chromobacterium phragmitis.</title>
        <authorList>
            <person name="Sparks M.E."/>
            <person name="Blackburn M.B."/>
            <person name="Gundersen-Rindal D.E."/>
        </authorList>
    </citation>
    <scope>NUCLEOTIDE SEQUENCE [LARGE SCALE GENOMIC DNA]</scope>
    <source>
        <strain evidence="2">IIBBL 274-1</strain>
    </source>
</reference>
<keyword evidence="1" id="KW-0472">Membrane</keyword>
<feature type="transmembrane region" description="Helical" evidence="1">
    <location>
        <begin position="59"/>
        <end position="81"/>
    </location>
</feature>
<dbReference type="Pfam" id="PF10734">
    <property type="entry name" value="DUF2523"/>
    <property type="match status" value="1"/>
</dbReference>
<sequence>MELGYRFLAVLPFCVAAASGRYCRRHAHGAVHYFQKGITMPVWLVPLLWGVVNALLYSIIARIVTSLGIGAVSFLGANLILSKVKSSILSTASGLGGDAVSILSMSGFGVAFSILLSAFAIRMTLDGVDSAGSFVTTKFSGFGGGK</sequence>
<evidence type="ECO:0000313" key="2">
    <source>
        <dbReference type="EMBL" id="AXE33281.1"/>
    </source>
</evidence>
<evidence type="ECO:0000256" key="1">
    <source>
        <dbReference type="SAM" id="Phobius"/>
    </source>
</evidence>
<feature type="transmembrane region" description="Helical" evidence="1">
    <location>
        <begin position="101"/>
        <end position="121"/>
    </location>
</feature>
<dbReference type="KEGG" id="chrb:DK843_02490"/>
<evidence type="ECO:0000313" key="3">
    <source>
        <dbReference type="Proteomes" id="UP000252038"/>
    </source>
</evidence>
<organism evidence="2 3">
    <name type="scientific">Chromobacterium phragmitis</name>
    <dbReference type="NCBI Taxonomy" id="2202141"/>
    <lineage>
        <taxon>Bacteria</taxon>
        <taxon>Pseudomonadati</taxon>
        <taxon>Pseudomonadota</taxon>
        <taxon>Betaproteobacteria</taxon>
        <taxon>Neisseriales</taxon>
        <taxon>Chromobacteriaceae</taxon>
        <taxon>Chromobacterium</taxon>
    </lineage>
</organism>
<evidence type="ECO:0008006" key="4">
    <source>
        <dbReference type="Google" id="ProtNLM"/>
    </source>
</evidence>
<feature type="transmembrane region" description="Helical" evidence="1">
    <location>
        <begin position="33"/>
        <end position="52"/>
    </location>
</feature>
<keyword evidence="1" id="KW-1133">Transmembrane helix</keyword>
<name>A0A344UDD3_9NEIS</name>
<proteinExistence type="predicted"/>
<keyword evidence="1" id="KW-0812">Transmembrane</keyword>
<dbReference type="InterPro" id="IPR019670">
    <property type="entry name" value="DUF2523"/>
</dbReference>
<dbReference type="Proteomes" id="UP000252038">
    <property type="component" value="Chromosome"/>
</dbReference>
<dbReference type="AlphaFoldDB" id="A0A344UDD3"/>
<protein>
    <recommendedName>
        <fullName evidence="4">DUF2523 domain-containing protein</fullName>
    </recommendedName>
</protein>